<comment type="caution">
    <text evidence="8">The sequence shown here is derived from an EMBL/GenBank/DDBJ whole genome shotgun (WGS) entry which is preliminary data.</text>
</comment>
<dbReference type="PANTHER" id="PTHR46437">
    <property type="entry name" value="MORN REPEAT-CONTAINING PROTEIN 5"/>
    <property type="match status" value="1"/>
</dbReference>
<dbReference type="PANTHER" id="PTHR46437:SF1">
    <property type="entry name" value="MORN REPEAT-CONTAINING PROTEIN 5"/>
    <property type="match status" value="1"/>
</dbReference>
<comment type="subcellular location">
    <subcellularLocation>
        <location evidence="1">Cell projection</location>
        <location evidence="1">Cilium</location>
        <location evidence="1">Flagellum</location>
    </subcellularLocation>
</comment>
<dbReference type="EMBL" id="JAHIBW010000023">
    <property type="protein sequence ID" value="KAG7298792.1"/>
    <property type="molecule type" value="Genomic_DNA"/>
</dbReference>
<keyword evidence="6" id="KW-0966">Cell projection</keyword>
<evidence type="ECO:0000256" key="1">
    <source>
        <dbReference type="ARBA" id="ARBA00004230"/>
    </source>
</evidence>
<evidence type="ECO:0000256" key="3">
    <source>
        <dbReference type="ARBA" id="ARBA00022737"/>
    </source>
</evidence>
<keyword evidence="5" id="KW-0969">Cilium</keyword>
<feature type="region of interest" description="Disordered" evidence="7">
    <location>
        <begin position="276"/>
        <end position="303"/>
    </location>
</feature>
<protein>
    <recommendedName>
        <fullName evidence="2">MORN repeat-containing protein 5</fullName>
    </recommendedName>
</protein>
<keyword evidence="4" id="KW-0282">Flagellum</keyword>
<evidence type="ECO:0000256" key="5">
    <source>
        <dbReference type="ARBA" id="ARBA00023069"/>
    </source>
</evidence>
<keyword evidence="3" id="KW-0677">Repeat</keyword>
<name>A0ABQ7Q0Q7_PLUXY</name>
<evidence type="ECO:0000313" key="9">
    <source>
        <dbReference type="Proteomes" id="UP000823941"/>
    </source>
</evidence>
<sequence length="384" mass="42964">MDAGTYPENPWKRKSLLEQLLKRFSDAHKVECMAVPLDVPLVRRSVQQFPTGSQYEGTWDTLGMSGHGTYTFPNGVIYTGEFDDGEFHGSGELIYPSGVRVRGRWARGEAVETKLVFSDGVEHEDGWKYCKMPDRRFSVEHQHGLRPAGRSYLTADQPTRDIPPGCYDTGDGFYDPEIRAVSKPDDVTSIIRSASQLEHKWITDNCRRNPLPHVGAIPALYEEWSAPTLAPQPPPADAAAAPEEAEIKSQSGAEIEIARESLIEESEDFVECACQHTPEQDKESEHGSVVASERSEKEETQTEIVDNETIECDECYDYDPYDLTTAKELSDATLHHETVDTETIECDECTEYEPYKEGLPESQPVIVQAEVPKVVICEPCAETD</sequence>
<evidence type="ECO:0000256" key="2">
    <source>
        <dbReference type="ARBA" id="ARBA00016322"/>
    </source>
</evidence>
<dbReference type="Gene3D" id="2.20.110.10">
    <property type="entry name" value="Histone H3 K4-specific methyltransferase SET7/9 N-terminal domain"/>
    <property type="match status" value="1"/>
</dbReference>
<dbReference type="InterPro" id="IPR003409">
    <property type="entry name" value="MORN"/>
</dbReference>
<proteinExistence type="predicted"/>
<dbReference type="SUPFAM" id="SSF82185">
    <property type="entry name" value="Histone H3 K4-specific methyltransferase SET7/9 N-terminal domain"/>
    <property type="match status" value="1"/>
</dbReference>
<evidence type="ECO:0000256" key="7">
    <source>
        <dbReference type="SAM" id="MobiDB-lite"/>
    </source>
</evidence>
<dbReference type="InterPro" id="IPR042814">
    <property type="entry name" value="Morn5"/>
</dbReference>
<organism evidence="8 9">
    <name type="scientific">Plutella xylostella</name>
    <name type="common">Diamondback moth</name>
    <name type="synonym">Plutella maculipennis</name>
    <dbReference type="NCBI Taxonomy" id="51655"/>
    <lineage>
        <taxon>Eukaryota</taxon>
        <taxon>Metazoa</taxon>
        <taxon>Ecdysozoa</taxon>
        <taxon>Arthropoda</taxon>
        <taxon>Hexapoda</taxon>
        <taxon>Insecta</taxon>
        <taxon>Pterygota</taxon>
        <taxon>Neoptera</taxon>
        <taxon>Endopterygota</taxon>
        <taxon>Lepidoptera</taxon>
        <taxon>Glossata</taxon>
        <taxon>Ditrysia</taxon>
        <taxon>Yponomeutoidea</taxon>
        <taxon>Plutellidae</taxon>
        <taxon>Plutella</taxon>
    </lineage>
</organism>
<keyword evidence="9" id="KW-1185">Reference proteome</keyword>
<evidence type="ECO:0000256" key="4">
    <source>
        <dbReference type="ARBA" id="ARBA00022846"/>
    </source>
</evidence>
<feature type="region of interest" description="Disordered" evidence="7">
    <location>
        <begin position="226"/>
        <end position="251"/>
    </location>
</feature>
<evidence type="ECO:0000313" key="8">
    <source>
        <dbReference type="EMBL" id="KAG7298792.1"/>
    </source>
</evidence>
<gene>
    <name evidence="8" type="ORF">JYU34_017223</name>
</gene>
<accession>A0ABQ7Q0Q7</accession>
<evidence type="ECO:0000256" key="6">
    <source>
        <dbReference type="ARBA" id="ARBA00023273"/>
    </source>
</evidence>
<dbReference type="Proteomes" id="UP000823941">
    <property type="component" value="Chromosome 23"/>
</dbReference>
<reference evidence="8 9" key="1">
    <citation type="submission" date="2021-06" db="EMBL/GenBank/DDBJ databases">
        <title>A haploid diamondback moth (Plutella xylostella L.) genome assembly resolves 31 chromosomes and identifies a diamide resistance mutation.</title>
        <authorList>
            <person name="Ward C.M."/>
            <person name="Perry K.D."/>
            <person name="Baker G."/>
            <person name="Powis K."/>
            <person name="Heckel D.G."/>
            <person name="Baxter S.W."/>
        </authorList>
    </citation>
    <scope>NUCLEOTIDE SEQUENCE [LARGE SCALE GENOMIC DNA]</scope>
    <source>
        <strain evidence="8 9">LV</strain>
        <tissue evidence="8">Single pupa</tissue>
    </source>
</reference>
<dbReference type="Pfam" id="PF02493">
    <property type="entry name" value="MORN"/>
    <property type="match status" value="2"/>
</dbReference>
<dbReference type="SMART" id="SM00698">
    <property type="entry name" value="MORN"/>
    <property type="match status" value="2"/>
</dbReference>